<dbReference type="InterPro" id="IPR029056">
    <property type="entry name" value="Ribokinase-like"/>
</dbReference>
<dbReference type="Gene3D" id="3.40.1190.20">
    <property type="match status" value="1"/>
</dbReference>
<reference evidence="4 5" key="1">
    <citation type="submission" date="2017-09" db="EMBL/GenBank/DDBJ databases">
        <title>Depth-based differentiation of microbial function through sediment-hosted aquifers and enrichment of novel symbionts in the deep terrestrial subsurface.</title>
        <authorList>
            <person name="Probst A.J."/>
            <person name="Ladd B."/>
            <person name="Jarett J.K."/>
            <person name="Geller-Mcgrath D.E."/>
            <person name="Sieber C.M."/>
            <person name="Emerson J.B."/>
            <person name="Anantharaman K."/>
            <person name="Thomas B.C."/>
            <person name="Malmstrom R."/>
            <person name="Stieglmeier M."/>
            <person name="Klingl A."/>
            <person name="Woyke T."/>
            <person name="Ryan C.M."/>
            <person name="Banfield J.F."/>
        </authorList>
    </citation>
    <scope>NUCLEOTIDE SEQUENCE [LARGE SCALE GENOMIC DNA]</scope>
    <source>
        <strain evidence="4">CG10_big_fil_rev_8_21_14_0_10_31_9</strain>
    </source>
</reference>
<dbReference type="SUPFAM" id="SSF53613">
    <property type="entry name" value="Ribokinase-like"/>
    <property type="match status" value="1"/>
</dbReference>
<dbReference type="AlphaFoldDB" id="A0A2H0RCI3"/>
<dbReference type="GO" id="GO:0016301">
    <property type="term" value="F:kinase activity"/>
    <property type="evidence" value="ECO:0007669"/>
    <property type="project" value="UniProtKB-KW"/>
</dbReference>
<dbReference type="PANTHER" id="PTHR10584:SF166">
    <property type="entry name" value="RIBOKINASE"/>
    <property type="match status" value="1"/>
</dbReference>
<keyword evidence="1" id="KW-0808">Transferase</keyword>
<evidence type="ECO:0000259" key="3">
    <source>
        <dbReference type="Pfam" id="PF00294"/>
    </source>
</evidence>
<dbReference type="GO" id="GO:0005829">
    <property type="term" value="C:cytosol"/>
    <property type="evidence" value="ECO:0007669"/>
    <property type="project" value="TreeGrafter"/>
</dbReference>
<organism evidence="4 5">
    <name type="scientific">Candidatus Wolfebacteria bacterium CG10_big_fil_rev_8_21_14_0_10_31_9</name>
    <dbReference type="NCBI Taxonomy" id="1975070"/>
    <lineage>
        <taxon>Bacteria</taxon>
        <taxon>Candidatus Wolfeibacteriota</taxon>
    </lineage>
</organism>
<dbReference type="Proteomes" id="UP000231602">
    <property type="component" value="Unassembled WGS sequence"/>
</dbReference>
<comment type="caution">
    <text evidence="4">The sequence shown here is derived from an EMBL/GenBank/DDBJ whole genome shotgun (WGS) entry which is preliminary data.</text>
</comment>
<dbReference type="InterPro" id="IPR002173">
    <property type="entry name" value="Carboh/pur_kinase_PfkB_CS"/>
</dbReference>
<feature type="domain" description="Carbohydrate kinase PfkB" evidence="3">
    <location>
        <begin position="51"/>
        <end position="324"/>
    </location>
</feature>
<name>A0A2H0RCI3_9BACT</name>
<dbReference type="InterPro" id="IPR011611">
    <property type="entry name" value="PfkB_dom"/>
</dbReference>
<dbReference type="PANTHER" id="PTHR10584">
    <property type="entry name" value="SUGAR KINASE"/>
    <property type="match status" value="1"/>
</dbReference>
<dbReference type="EMBL" id="PCXV01000022">
    <property type="protein sequence ID" value="PIR44187.1"/>
    <property type="molecule type" value="Genomic_DNA"/>
</dbReference>
<proteinExistence type="predicted"/>
<evidence type="ECO:0000256" key="1">
    <source>
        <dbReference type="ARBA" id="ARBA00022679"/>
    </source>
</evidence>
<gene>
    <name evidence="4" type="ORF">COV23_01375</name>
</gene>
<evidence type="ECO:0000313" key="4">
    <source>
        <dbReference type="EMBL" id="PIR44187.1"/>
    </source>
</evidence>
<keyword evidence="2" id="KW-0418">Kinase</keyword>
<protein>
    <recommendedName>
        <fullName evidence="3">Carbohydrate kinase PfkB domain-containing protein</fullName>
    </recommendedName>
</protein>
<evidence type="ECO:0000313" key="5">
    <source>
        <dbReference type="Proteomes" id="UP000231602"/>
    </source>
</evidence>
<accession>A0A2H0RCI3</accession>
<sequence length="347" mass="38362">MKYDIITIGTATRDIFITSPYFKIVKDKKHLKKLGFISGEATCFALGAKIEVDAPIFTTGGGASNTAITFARQGFKTSAFIKIGNDRTGQLIKEELENENITTITAVDKNLTTDTGIILLSPNGERTILINRGASKNLTEKEIPLKNLNAKWVYIAPGKMPFNLIKKIVDHFARNKTNIVLSPSKNLIEAGLKKLSPIIKNTKVFILNREEASYLTGIDYDKKEQIFKKLDNVIGGLLLMTDGKNGGFVSDNQLIYEFKLFPGNKVVDETGAGDAFGSGFISGLMNKNELCSKGLCNKNNIEYAIRLASANSKSVVEHIGAKKGIITRRQFKSNMRWKKLPIKIHKI</sequence>
<evidence type="ECO:0000256" key="2">
    <source>
        <dbReference type="ARBA" id="ARBA00022777"/>
    </source>
</evidence>
<dbReference type="Pfam" id="PF00294">
    <property type="entry name" value="PfkB"/>
    <property type="match status" value="1"/>
</dbReference>
<dbReference type="PROSITE" id="PS00583">
    <property type="entry name" value="PFKB_KINASES_1"/>
    <property type="match status" value="1"/>
</dbReference>